<dbReference type="EMBL" id="JALJOS010000015">
    <property type="protein sequence ID" value="KAK9830645.1"/>
    <property type="molecule type" value="Genomic_DNA"/>
</dbReference>
<dbReference type="PANTHER" id="PTHR43774:SF1">
    <property type="entry name" value="PEPTIDE METHIONINE SULFOXIDE REDUCTASE MSRA 2"/>
    <property type="match status" value="1"/>
</dbReference>
<dbReference type="InterPro" id="IPR002569">
    <property type="entry name" value="Met_Sox_Rdtase_MsrA_dom"/>
</dbReference>
<comment type="similarity">
    <text evidence="1">Belongs to the MsrA Met sulfoxide reductase family.</text>
</comment>
<organism evidence="6 7">
    <name type="scientific">Apatococcus lobatus</name>
    <dbReference type="NCBI Taxonomy" id="904363"/>
    <lineage>
        <taxon>Eukaryota</taxon>
        <taxon>Viridiplantae</taxon>
        <taxon>Chlorophyta</taxon>
        <taxon>core chlorophytes</taxon>
        <taxon>Trebouxiophyceae</taxon>
        <taxon>Chlorellales</taxon>
        <taxon>Chlorellaceae</taxon>
        <taxon>Apatococcus</taxon>
    </lineage>
</organism>
<evidence type="ECO:0000256" key="1">
    <source>
        <dbReference type="ARBA" id="ARBA00005591"/>
    </source>
</evidence>
<accession>A0AAW1RAM7</accession>
<evidence type="ECO:0000256" key="3">
    <source>
        <dbReference type="ARBA" id="ARBA00023002"/>
    </source>
</evidence>
<dbReference type="Proteomes" id="UP001438707">
    <property type="component" value="Unassembled WGS sequence"/>
</dbReference>
<protein>
    <recommendedName>
        <fullName evidence="2">peptide-methionine (S)-S-oxide reductase</fullName>
        <ecNumber evidence="2">1.8.4.11</ecNumber>
    </recommendedName>
    <alternativeName>
        <fullName evidence="4">Peptide-methionine (S)-S-oxide reductase</fullName>
    </alternativeName>
</protein>
<dbReference type="InterPro" id="IPR036509">
    <property type="entry name" value="Met_Sox_Rdtase_MsrA_sf"/>
</dbReference>
<dbReference type="NCBIfam" id="TIGR00401">
    <property type="entry name" value="msrA"/>
    <property type="match status" value="1"/>
</dbReference>
<feature type="domain" description="Peptide methionine sulphoxide reductase MsrA" evidence="5">
    <location>
        <begin position="13"/>
        <end position="131"/>
    </location>
</feature>
<evidence type="ECO:0000313" key="7">
    <source>
        <dbReference type="Proteomes" id="UP001438707"/>
    </source>
</evidence>
<name>A0AAW1RAM7_9CHLO</name>
<evidence type="ECO:0000313" key="6">
    <source>
        <dbReference type="EMBL" id="KAK9830645.1"/>
    </source>
</evidence>
<evidence type="ECO:0000259" key="5">
    <source>
        <dbReference type="Pfam" id="PF01625"/>
    </source>
</evidence>
<evidence type="ECO:0000256" key="4">
    <source>
        <dbReference type="ARBA" id="ARBA00030643"/>
    </source>
</evidence>
<gene>
    <name evidence="6" type="ORF">WJX74_000089</name>
</gene>
<reference evidence="6 7" key="1">
    <citation type="journal article" date="2024" name="Nat. Commun.">
        <title>Phylogenomics reveals the evolutionary origins of lichenization in chlorophyte algae.</title>
        <authorList>
            <person name="Puginier C."/>
            <person name="Libourel C."/>
            <person name="Otte J."/>
            <person name="Skaloud P."/>
            <person name="Haon M."/>
            <person name="Grisel S."/>
            <person name="Petersen M."/>
            <person name="Berrin J.G."/>
            <person name="Delaux P.M."/>
            <person name="Dal Grande F."/>
            <person name="Keller J."/>
        </authorList>
    </citation>
    <scope>NUCLEOTIDE SEQUENCE [LARGE SCALE GENOMIC DNA]</scope>
    <source>
        <strain evidence="6 7">SAG 2145</strain>
    </source>
</reference>
<keyword evidence="3" id="KW-0560">Oxidoreductase</keyword>
<comment type="caution">
    <text evidence="6">The sequence shown here is derived from an EMBL/GenBank/DDBJ whole genome shotgun (WGS) entry which is preliminary data.</text>
</comment>
<dbReference type="EC" id="1.8.4.11" evidence="2"/>
<evidence type="ECO:0000256" key="2">
    <source>
        <dbReference type="ARBA" id="ARBA00012502"/>
    </source>
</evidence>
<proteinExistence type="inferred from homology"/>
<dbReference type="GO" id="GO:0008113">
    <property type="term" value="F:peptide-methionine (S)-S-oxide reductase activity"/>
    <property type="evidence" value="ECO:0007669"/>
    <property type="project" value="UniProtKB-EC"/>
</dbReference>
<sequence length="188" mass="20421">MASSSSSPTRLETATFGMGCFWSPDALFSKVEGVVKTSVGYTGGDNPEPTYNTVCSNDGHTEAIKVVYDPSKVTYEELLQTFIKNHDPSRASGKAQYKSAIWTHDESQQAAVQKLLQDYSDGHNGKQVATAASLLACSQEYLESLKDLDAGQLPACSPKEPVDCHILSREALQYIAGSPKVERLSIWP</sequence>
<dbReference type="Pfam" id="PF01625">
    <property type="entry name" value="PMSR"/>
    <property type="match status" value="1"/>
</dbReference>
<dbReference type="AlphaFoldDB" id="A0AAW1RAM7"/>
<dbReference type="PANTHER" id="PTHR43774">
    <property type="entry name" value="PEPTIDE METHIONINE SULFOXIDE REDUCTASE"/>
    <property type="match status" value="1"/>
</dbReference>
<keyword evidence="7" id="KW-1185">Reference proteome</keyword>
<dbReference type="SUPFAM" id="SSF55068">
    <property type="entry name" value="Peptide methionine sulfoxide reductase"/>
    <property type="match status" value="1"/>
</dbReference>
<dbReference type="Gene3D" id="3.30.1060.10">
    <property type="entry name" value="Peptide methionine sulphoxide reductase MsrA"/>
    <property type="match status" value="1"/>
</dbReference>